<organism evidence="3">
    <name type="scientific">Moumouvirus sp. 'Monve'</name>
    <dbReference type="NCBI Taxonomy" id="1128131"/>
    <lineage>
        <taxon>Viruses</taxon>
        <taxon>Varidnaviria</taxon>
        <taxon>Bamfordvirae</taxon>
        <taxon>Nucleocytoviricota</taxon>
        <taxon>Megaviricetes</taxon>
        <taxon>Imitervirales</taxon>
        <taxon>Mimiviridae</taxon>
        <taxon>Megamimivirinae</taxon>
        <taxon>Moumouvirus</taxon>
    </lineage>
</organism>
<keyword evidence="2" id="KW-0040">ANK repeat</keyword>
<accession>H2EE47</accession>
<dbReference type="Gene3D" id="1.25.40.20">
    <property type="entry name" value="Ankyrin repeat-containing domain"/>
    <property type="match status" value="1"/>
</dbReference>
<dbReference type="SMART" id="SM00248">
    <property type="entry name" value="ANK"/>
    <property type="match status" value="3"/>
</dbReference>
<dbReference type="InterPro" id="IPR036770">
    <property type="entry name" value="Ankyrin_rpt-contain_sf"/>
</dbReference>
<dbReference type="Pfam" id="PF12796">
    <property type="entry name" value="Ank_2"/>
    <property type="match status" value="1"/>
</dbReference>
<dbReference type="SUPFAM" id="SSF48403">
    <property type="entry name" value="Ankyrin repeat"/>
    <property type="match status" value="1"/>
</dbReference>
<sequence length="528" mass="63362">MIEKGFNINYLNNNISPLILTVHLNNYDLVNYLLKKNANIHYSGIDNSMNPLIMSINIGNSKLVKLLIYYGAKINVHDKNFKTSTHHIIYNYKYFSTRLIKYFIMNCKNINKPDKYGNTILNLIMQLLDWKLFINILAKKKLDIHSKNKMGISPLDNLSKTEYDLFIKIVLQSYINFLKYDYDWVDNLDKKIHDEIKQKNNIDSYKEKLLKKIIQKNSFPIHRQKNIIRYLVPPKTNITNYSSYTYNYICFLYYLLEKYPTLSIPKLPINNIKSKSLYDDLSKKYPDKNFKSIFKDYINHSPSLINHVIIWKSLEIHYIPDFLIEGINLSKQSNATKYIIIKLTILNEKFNHANMLIYDIDNKLIERFDPYGNIMHPQSYEIDTYLKKYFKNNMPGIKYLSPKKSAKNISFQIYSDELNEENYVEKDPNGFCVAWCIWYIETRIHNSKIEPKKLINKMEYLINKHNNKFKDYIRDYSNYLDINKNKILEKYFVPKEYWYSRHIPTEIYKNYLGYMKIFFKKKNNFNNS</sequence>
<dbReference type="PROSITE" id="PS50297">
    <property type="entry name" value="ANK_REP_REGION"/>
    <property type="match status" value="1"/>
</dbReference>
<proteinExistence type="predicted"/>
<evidence type="ECO:0000313" key="3">
    <source>
        <dbReference type="EMBL" id="AEX62670.1"/>
    </source>
</evidence>
<evidence type="ECO:0000256" key="2">
    <source>
        <dbReference type="ARBA" id="ARBA00023043"/>
    </source>
</evidence>
<dbReference type="InterPro" id="IPR002110">
    <property type="entry name" value="Ankyrin_rpt"/>
</dbReference>
<protein>
    <submittedName>
        <fullName evidence="3">Putative ankyrin repeat protein</fullName>
    </submittedName>
</protein>
<dbReference type="EMBL" id="JN885998">
    <property type="protein sequence ID" value="AEX62670.1"/>
    <property type="molecule type" value="Genomic_DNA"/>
</dbReference>
<dbReference type="PANTHER" id="PTHR24123:SF33">
    <property type="entry name" value="PROTEIN HOS4"/>
    <property type="match status" value="1"/>
</dbReference>
<gene>
    <name evidence="3" type="ORF">mv_R465</name>
</gene>
<dbReference type="InterPro" id="IPR051165">
    <property type="entry name" value="Multifunctional_ANK_Repeat"/>
</dbReference>
<reference evidence="3" key="1">
    <citation type="submission" date="2011-10" db="EMBL/GenBank/DDBJ databases">
        <title>Provirophages and transpovirons: unique mobilome of giant viruses.</title>
        <authorList>
            <person name="Desnues C."/>
            <person name="LaScola B."/>
            <person name="Yutin N."/>
            <person name="Fournous G."/>
            <person name="Koonin E."/>
            <person name="Raoult D."/>
        </authorList>
    </citation>
    <scope>NUCLEOTIDE SEQUENCE</scope>
    <source>
        <strain evidence="3">Mv13-mv</strain>
    </source>
</reference>
<evidence type="ECO:0000256" key="1">
    <source>
        <dbReference type="ARBA" id="ARBA00022737"/>
    </source>
</evidence>
<dbReference type="PROSITE" id="PS50088">
    <property type="entry name" value="ANK_REPEAT"/>
    <property type="match status" value="1"/>
</dbReference>
<keyword evidence="1" id="KW-0677">Repeat</keyword>
<name>H2EE47_9VIRU</name>
<dbReference type="PANTHER" id="PTHR24123">
    <property type="entry name" value="ANKYRIN REPEAT-CONTAINING"/>
    <property type="match status" value="1"/>
</dbReference>